<feature type="compositionally biased region" description="Basic and acidic residues" evidence="4">
    <location>
        <begin position="298"/>
        <end position="310"/>
    </location>
</feature>
<feature type="compositionally biased region" description="Basic and acidic residues" evidence="4">
    <location>
        <begin position="258"/>
        <end position="270"/>
    </location>
</feature>
<gene>
    <name evidence="5" type="ORF">TGDOM2_251920</name>
</gene>
<evidence type="ECO:0000313" key="5">
    <source>
        <dbReference type="EMBL" id="KFG34740.1"/>
    </source>
</evidence>
<dbReference type="GO" id="GO:0071013">
    <property type="term" value="C:catalytic step 2 spliceosome"/>
    <property type="evidence" value="ECO:0007669"/>
    <property type="project" value="TreeGrafter"/>
</dbReference>
<dbReference type="PANTHER" id="PTHR12940">
    <property type="entry name" value="ES-2 PROTEIN - RELATED"/>
    <property type="match status" value="1"/>
</dbReference>
<sequence>MADLSVPRRSTLEDGEPVKPTPQLPDPSLSASLADQNKVVFPSSSVSQQNTEMLSVKTASSARDLARAEGGRVESSSASDEFAGLKLHASQLSLLRAKNPFRLPDSSAIPLNQQSYTQALSHIITRDYYPDLPLLKLIHQLLEAEQQNDVQRVVHLVRRIRALTPASVVNRQGTFGKCWGSSPSTYLAAPRPSGSGAAASDCPTAHSSPPRPPREGEKPSSDGCSSAREETASAEGDPCSVFKEGSRKRVASQSSYARDSDAVDGEREDAPSFFSAQGVERSLRRQRSESDSDVEADTCGRRKDRRKETDNIEASPGPCAAEAGTMRGSLFGESPAFSRTSQAPGGGRSGAGTGNDIIVPVGPDGKLHRVRTELRLDTFLSRYTSDDNKSFLNLVKLEKLEKEKSQKWIDITQEEHNARMVEIQRRTVAGERTDQLAVGFLSSRNNLFYKNFDTLEAHRQPYELNRRSGEISNANTRYSTAERQRQHTLYSLQVEKKQQLAATEEQRKMLEAVAAETAFTAERREQEKEKMLKASPVVGAVPVRVCSTAHAEPAEGPGDVTRKPELPTVTWGQILCPSLIDVASPSTPFLKSSIFEPCPVNSYAGVSGQLANSVNLATFKMPDPLPREKVLTKLQDQASARFRQKQLKHQELLGTVPGSPQCRLAAARAAAVVLRRTGRSGSSFGSAIGLGSGRRSSSASTVSKGIQKICRLAQTPEIRRNRTHGGSDSRHRTAGGSISGGSSVASSRSHRNDATQPRSICSTTHSSSSSPCPAQPRDRGEADLQGSQDGSAVLTDGLL</sequence>
<dbReference type="Pfam" id="PF09751">
    <property type="entry name" value="Es2"/>
    <property type="match status" value="2"/>
</dbReference>
<feature type="compositionally biased region" description="Low complexity" evidence="4">
    <location>
        <begin position="759"/>
        <end position="772"/>
    </location>
</feature>
<protein>
    <submittedName>
        <fullName evidence="5">Nuclear protein Es2</fullName>
    </submittedName>
</protein>
<feature type="region of interest" description="Disordered" evidence="4">
    <location>
        <begin position="1"/>
        <end position="30"/>
    </location>
</feature>
<feature type="region of interest" description="Disordered" evidence="4">
    <location>
        <begin position="680"/>
        <end position="799"/>
    </location>
</feature>
<dbReference type="EMBL" id="AHZU02001222">
    <property type="protein sequence ID" value="KFG34740.1"/>
    <property type="molecule type" value="Genomic_DNA"/>
</dbReference>
<comment type="similarity">
    <text evidence="2">Belongs to the ESS2 family.</text>
</comment>
<comment type="caution">
    <text evidence="5">The sequence shown here is derived from an EMBL/GenBank/DDBJ whole genome shotgun (WGS) entry which is preliminary data.</text>
</comment>
<feature type="compositionally biased region" description="Basic and acidic residues" evidence="4">
    <location>
        <begin position="281"/>
        <end position="290"/>
    </location>
</feature>
<evidence type="ECO:0000313" key="6">
    <source>
        <dbReference type="Proteomes" id="UP000028837"/>
    </source>
</evidence>
<dbReference type="AlphaFoldDB" id="A0A086JRH2"/>
<dbReference type="Proteomes" id="UP000028837">
    <property type="component" value="Unassembled WGS sequence"/>
</dbReference>
<keyword evidence="3" id="KW-0539">Nucleus</keyword>
<comment type="subcellular location">
    <subcellularLocation>
        <location evidence="1">Nucleus</location>
    </subcellularLocation>
</comment>
<accession>A0A086JRH2</accession>
<dbReference type="PANTHER" id="PTHR12940:SF0">
    <property type="entry name" value="SPLICING FACTOR ESS-2 HOMOLOG"/>
    <property type="match status" value="1"/>
</dbReference>
<name>A0A086JRH2_TOXGO</name>
<proteinExistence type="inferred from homology"/>
<feature type="region of interest" description="Disordered" evidence="4">
    <location>
        <begin position="42"/>
        <end position="61"/>
    </location>
</feature>
<dbReference type="OrthoDB" id="19679at2759"/>
<evidence type="ECO:0000256" key="3">
    <source>
        <dbReference type="ARBA" id="ARBA00023242"/>
    </source>
</evidence>
<dbReference type="VEuPathDB" id="ToxoDB:TGDOM2_251920"/>
<feature type="region of interest" description="Disordered" evidence="4">
    <location>
        <begin position="189"/>
        <end position="354"/>
    </location>
</feature>
<reference evidence="5 6" key="1">
    <citation type="submission" date="2014-02" db="EMBL/GenBank/DDBJ databases">
        <authorList>
            <person name="Sibley D."/>
            <person name="Venepally P."/>
            <person name="Karamycheva S."/>
            <person name="Hadjithomas M."/>
            <person name="Khan A."/>
            <person name="Brunk B."/>
            <person name="Roos D."/>
            <person name="Caler E."/>
            <person name="Lorenzi H."/>
        </authorList>
    </citation>
    <scope>NUCLEOTIDE SEQUENCE [LARGE SCALE GENOMIC DNA]</scope>
    <source>
        <strain evidence="5 6">GAB2-2007-GAL-DOM2</strain>
    </source>
</reference>
<feature type="compositionally biased region" description="Low complexity" evidence="4">
    <location>
        <begin position="189"/>
        <end position="200"/>
    </location>
</feature>
<feature type="compositionally biased region" description="Basic and acidic residues" evidence="4">
    <location>
        <begin position="717"/>
        <end position="731"/>
    </location>
</feature>
<evidence type="ECO:0000256" key="2">
    <source>
        <dbReference type="ARBA" id="ARBA00009072"/>
    </source>
</evidence>
<dbReference type="InterPro" id="IPR019148">
    <property type="entry name" value="Nuclear_protein_DGCR14_ESS-2"/>
</dbReference>
<organism evidence="5 6">
    <name type="scientific">Toxoplasma gondii GAB2-2007-GAL-DOM2</name>
    <dbReference type="NCBI Taxonomy" id="1130820"/>
    <lineage>
        <taxon>Eukaryota</taxon>
        <taxon>Sar</taxon>
        <taxon>Alveolata</taxon>
        <taxon>Apicomplexa</taxon>
        <taxon>Conoidasida</taxon>
        <taxon>Coccidia</taxon>
        <taxon>Eucoccidiorida</taxon>
        <taxon>Eimeriorina</taxon>
        <taxon>Sarcocystidae</taxon>
        <taxon>Toxoplasma</taxon>
    </lineage>
</organism>
<feature type="compositionally biased region" description="Gly residues" evidence="4">
    <location>
        <begin position="344"/>
        <end position="353"/>
    </location>
</feature>
<feature type="compositionally biased region" description="Low complexity" evidence="4">
    <location>
        <begin position="680"/>
        <end position="705"/>
    </location>
</feature>
<evidence type="ECO:0000256" key="4">
    <source>
        <dbReference type="SAM" id="MobiDB-lite"/>
    </source>
</evidence>
<evidence type="ECO:0000256" key="1">
    <source>
        <dbReference type="ARBA" id="ARBA00004123"/>
    </source>
</evidence>